<dbReference type="Pfam" id="PF13671">
    <property type="entry name" value="AAA_33"/>
    <property type="match status" value="1"/>
</dbReference>
<proteinExistence type="predicted"/>
<organism evidence="2 3">
    <name type="scientific">Erwinia phage Hena1</name>
    <dbReference type="NCBI Taxonomy" id="2678601"/>
    <lineage>
        <taxon>Viruses</taxon>
        <taxon>Duplodnaviria</taxon>
        <taxon>Heunggongvirae</taxon>
        <taxon>Uroviricota</taxon>
        <taxon>Caudoviricetes</taxon>
        <taxon>Vequintavirinae</taxon>
        <taxon>Henunavirus</taxon>
        <taxon>Henunavirus hena1</taxon>
    </lineage>
</organism>
<feature type="region of interest" description="Disordered" evidence="1">
    <location>
        <begin position="111"/>
        <end position="136"/>
    </location>
</feature>
<dbReference type="SUPFAM" id="SSF52540">
    <property type="entry name" value="P-loop containing nucleoside triphosphate hydrolases"/>
    <property type="match status" value="1"/>
</dbReference>
<keyword evidence="3" id="KW-1185">Reference proteome</keyword>
<evidence type="ECO:0000256" key="1">
    <source>
        <dbReference type="SAM" id="MobiDB-lite"/>
    </source>
</evidence>
<dbReference type="Proteomes" id="UP000433183">
    <property type="component" value="Segment"/>
</dbReference>
<evidence type="ECO:0000313" key="3">
    <source>
        <dbReference type="Proteomes" id="UP000433183"/>
    </source>
</evidence>
<dbReference type="InterPro" id="IPR027417">
    <property type="entry name" value="P-loop_NTPase"/>
</dbReference>
<accession>A0A6B9J664</accession>
<dbReference type="Gene3D" id="3.40.50.300">
    <property type="entry name" value="P-loop containing nucleotide triphosphate hydrolases"/>
    <property type="match status" value="1"/>
</dbReference>
<protein>
    <submittedName>
        <fullName evidence="2">Putative NEDD4-binding protein 2</fullName>
    </submittedName>
</protein>
<dbReference type="EMBL" id="MN732867">
    <property type="protein sequence ID" value="QGZ16258.1"/>
    <property type="molecule type" value="Genomic_DNA"/>
</dbReference>
<dbReference type="PANTHER" id="PTHR13308">
    <property type="entry name" value="NEDD4-BINDING PROTEIN 2-LIKE 1"/>
    <property type="match status" value="1"/>
</dbReference>
<evidence type="ECO:0000313" key="2">
    <source>
        <dbReference type="EMBL" id="QGZ16258.1"/>
    </source>
</evidence>
<feature type="compositionally biased region" description="Basic and acidic residues" evidence="1">
    <location>
        <begin position="116"/>
        <end position="136"/>
    </location>
</feature>
<gene>
    <name evidence="2" type="ORF">Hena1_00820</name>
</gene>
<dbReference type="InterPro" id="IPR026302">
    <property type="entry name" value="NEDD4-bd_p2"/>
</dbReference>
<name>A0A6B9J664_9CAUD</name>
<reference evidence="2 3" key="1">
    <citation type="submission" date="2019-11" db="EMBL/GenBank/DDBJ databases">
        <title>Characterization of a new Erwinia amylovora bacteriophage.</title>
        <authorList>
            <person name="Valentovich L.N."/>
            <person name="Akhremchuk A.E."/>
            <person name="Besarab N.V."/>
            <person name="Lagonenko A.L."/>
        </authorList>
    </citation>
    <scope>NUCLEOTIDE SEQUENCE [LARGE SCALE GENOMIC DNA]</scope>
</reference>
<sequence>MAKKVYIIRGCSGSGKSTLAEELEVALKGHRIEADMYMYNADGVYDWQASKLRHAHNWVYNMLKRSMEAGVGPLIISDTNVKQRDLQVYLDLAAEFDYRVTSIVVENRHGNSSLHDVPDKTMRRQESALRESLKLR</sequence>
<dbReference type="PANTHER" id="PTHR13308:SF40">
    <property type="entry name" value="NEDD4-BINDING PROTEIN 2-LIKE 1"/>
    <property type="match status" value="1"/>
</dbReference>